<dbReference type="OrthoDB" id="9789603at2"/>
<sequence>MQRGAGRLLMRTLEEFGYKQNCSYVILVSESKREPSHAFYEWIGYSADQRGFKKRLL</sequence>
<evidence type="ECO:0000313" key="3">
    <source>
        <dbReference type="Proteomes" id="UP000295636"/>
    </source>
</evidence>
<dbReference type="InterPro" id="IPR000182">
    <property type="entry name" value="GNAT_dom"/>
</dbReference>
<dbReference type="SUPFAM" id="SSF55729">
    <property type="entry name" value="Acyl-CoA N-acyltransferases (Nat)"/>
    <property type="match status" value="1"/>
</dbReference>
<comment type="caution">
    <text evidence="2">The sequence shown here is derived from an EMBL/GenBank/DDBJ whole genome shotgun (WGS) entry which is preliminary data.</text>
</comment>
<evidence type="ECO:0000259" key="1">
    <source>
        <dbReference type="PROSITE" id="PS51186"/>
    </source>
</evidence>
<dbReference type="Proteomes" id="UP000295636">
    <property type="component" value="Unassembled WGS sequence"/>
</dbReference>
<organism evidence="2 3">
    <name type="scientific">Paenibacillus piri</name>
    <dbReference type="NCBI Taxonomy" id="2547395"/>
    <lineage>
        <taxon>Bacteria</taxon>
        <taxon>Bacillati</taxon>
        <taxon>Bacillota</taxon>
        <taxon>Bacilli</taxon>
        <taxon>Bacillales</taxon>
        <taxon>Paenibacillaceae</taxon>
        <taxon>Paenibacillus</taxon>
    </lineage>
</organism>
<reference evidence="2 3" key="1">
    <citation type="submission" date="2019-03" db="EMBL/GenBank/DDBJ databases">
        <title>This is whole genome sequence of Paenibacillus sp MS74 strain.</title>
        <authorList>
            <person name="Trinh H.N."/>
        </authorList>
    </citation>
    <scope>NUCLEOTIDE SEQUENCE [LARGE SCALE GENOMIC DNA]</scope>
    <source>
        <strain evidence="2 3">MS74</strain>
    </source>
</reference>
<keyword evidence="3" id="KW-1185">Reference proteome</keyword>
<dbReference type="EMBL" id="SMRT01000015">
    <property type="protein sequence ID" value="TDF93727.1"/>
    <property type="molecule type" value="Genomic_DNA"/>
</dbReference>
<gene>
    <name evidence="2" type="ORF">E1757_25325</name>
</gene>
<evidence type="ECO:0000313" key="2">
    <source>
        <dbReference type="EMBL" id="TDF93727.1"/>
    </source>
</evidence>
<proteinExistence type="predicted"/>
<dbReference type="Pfam" id="PF00583">
    <property type="entry name" value="Acetyltransf_1"/>
    <property type="match status" value="1"/>
</dbReference>
<accession>A0A4R5KH97</accession>
<protein>
    <submittedName>
        <fullName evidence="2">GNAT family N-acetyltransferase</fullName>
    </submittedName>
</protein>
<keyword evidence="2" id="KW-0808">Transferase</keyword>
<feature type="domain" description="N-acetyltransferase" evidence="1">
    <location>
        <begin position="1"/>
        <end position="57"/>
    </location>
</feature>
<dbReference type="InterPro" id="IPR016181">
    <property type="entry name" value="Acyl_CoA_acyltransferase"/>
</dbReference>
<name>A0A4R5KH97_9BACL</name>
<dbReference type="GO" id="GO:0016747">
    <property type="term" value="F:acyltransferase activity, transferring groups other than amino-acyl groups"/>
    <property type="evidence" value="ECO:0007669"/>
    <property type="project" value="InterPro"/>
</dbReference>
<dbReference type="Gene3D" id="3.40.630.30">
    <property type="match status" value="1"/>
</dbReference>
<dbReference type="AlphaFoldDB" id="A0A4R5KH97"/>
<dbReference type="RefSeq" id="WP_133233449.1">
    <property type="nucleotide sequence ID" value="NZ_SMRT01000015.1"/>
</dbReference>
<dbReference type="PROSITE" id="PS51186">
    <property type="entry name" value="GNAT"/>
    <property type="match status" value="1"/>
</dbReference>